<evidence type="ECO:0000256" key="1">
    <source>
        <dbReference type="SAM" id="MobiDB-lite"/>
    </source>
</evidence>
<evidence type="ECO:0000313" key="3">
    <source>
        <dbReference type="Proteomes" id="UP000176967"/>
    </source>
</evidence>
<organism evidence="2 3">
    <name type="scientific">candidate division WWE3 bacterium RIFCSPLOWO2_01_FULL_53_14</name>
    <dbReference type="NCBI Taxonomy" id="1802628"/>
    <lineage>
        <taxon>Bacteria</taxon>
        <taxon>Katanobacteria</taxon>
    </lineage>
</organism>
<dbReference type="Proteomes" id="UP000176967">
    <property type="component" value="Unassembled WGS sequence"/>
</dbReference>
<gene>
    <name evidence="2" type="ORF">A2890_01465</name>
</gene>
<comment type="caution">
    <text evidence="2">The sequence shown here is derived from an EMBL/GenBank/DDBJ whole genome shotgun (WGS) entry which is preliminary data.</text>
</comment>
<name>A0A1F4VSE8_UNCKA</name>
<dbReference type="STRING" id="1802628.A2890_01465"/>
<feature type="region of interest" description="Disordered" evidence="1">
    <location>
        <begin position="1"/>
        <end position="33"/>
    </location>
</feature>
<dbReference type="EMBL" id="MEVL01000024">
    <property type="protein sequence ID" value="OGC60132.1"/>
    <property type="molecule type" value="Genomic_DNA"/>
</dbReference>
<accession>A0A1F4VSE8</accession>
<protein>
    <submittedName>
        <fullName evidence="2">Uncharacterized protein</fullName>
    </submittedName>
</protein>
<reference evidence="2 3" key="1">
    <citation type="journal article" date="2016" name="Nat. Commun.">
        <title>Thousands of microbial genomes shed light on interconnected biogeochemical processes in an aquifer system.</title>
        <authorList>
            <person name="Anantharaman K."/>
            <person name="Brown C.T."/>
            <person name="Hug L.A."/>
            <person name="Sharon I."/>
            <person name="Castelle C.J."/>
            <person name="Probst A.J."/>
            <person name="Thomas B.C."/>
            <person name="Singh A."/>
            <person name="Wilkins M.J."/>
            <person name="Karaoz U."/>
            <person name="Brodie E.L."/>
            <person name="Williams K.H."/>
            <person name="Hubbard S.S."/>
            <person name="Banfield J.F."/>
        </authorList>
    </citation>
    <scope>NUCLEOTIDE SEQUENCE [LARGE SCALE GENOMIC DNA]</scope>
</reference>
<proteinExistence type="predicted"/>
<evidence type="ECO:0000313" key="2">
    <source>
        <dbReference type="EMBL" id="OGC60132.1"/>
    </source>
</evidence>
<sequence length="128" mass="15225">MPKYDPPWPLNNKGRVFPQEHHLTPRSRQGGNERQNILAGIPSDLHWCWHRLFGNLKPMEILTVLVRHLMRPGEYRRYRSLVMGKNDPKPPVAEPDEIISKLARFVFPPDWVPSDRLMRELEERRKNK</sequence>
<dbReference type="AlphaFoldDB" id="A0A1F4VSE8"/>